<gene>
    <name evidence="3" type="ORF">BDD14_2883</name>
</gene>
<proteinExistence type="predicted"/>
<organism evidence="3 4">
    <name type="scientific">Edaphobacter modestus</name>
    <dbReference type="NCBI Taxonomy" id="388466"/>
    <lineage>
        <taxon>Bacteria</taxon>
        <taxon>Pseudomonadati</taxon>
        <taxon>Acidobacteriota</taxon>
        <taxon>Terriglobia</taxon>
        <taxon>Terriglobales</taxon>
        <taxon>Acidobacteriaceae</taxon>
        <taxon>Edaphobacter</taxon>
    </lineage>
</organism>
<comment type="caution">
    <text evidence="3">The sequence shown here is derived from an EMBL/GenBank/DDBJ whole genome shotgun (WGS) entry which is preliminary data.</text>
</comment>
<dbReference type="GO" id="GO:0016829">
    <property type="term" value="F:lyase activity"/>
    <property type="evidence" value="ECO:0007669"/>
    <property type="project" value="UniProtKB-KW"/>
</dbReference>
<dbReference type="InterPro" id="IPR011050">
    <property type="entry name" value="Pectin_lyase_fold/virulence"/>
</dbReference>
<dbReference type="InterPro" id="IPR012334">
    <property type="entry name" value="Pectin_lyas_fold"/>
</dbReference>
<accession>A0A4Q7YW97</accession>
<evidence type="ECO:0000259" key="2">
    <source>
        <dbReference type="Pfam" id="PF12708"/>
    </source>
</evidence>
<feature type="domain" description="Rhamnogalacturonase A/B/Epimerase-like pectate lyase" evidence="2">
    <location>
        <begin position="65"/>
        <end position="294"/>
    </location>
</feature>
<dbReference type="Proteomes" id="UP000292958">
    <property type="component" value="Unassembled WGS sequence"/>
</dbReference>
<evidence type="ECO:0000256" key="1">
    <source>
        <dbReference type="ARBA" id="ARBA00023157"/>
    </source>
</evidence>
<dbReference type="PANTHER" id="PTHR31736:SF19">
    <property type="entry name" value="PECTIN LYASE SUPERFAMILY PROTEIN-RELATED"/>
    <property type="match status" value="1"/>
</dbReference>
<reference evidence="3 4" key="1">
    <citation type="submission" date="2019-02" db="EMBL/GenBank/DDBJ databases">
        <title>Genomic Encyclopedia of Archaeal and Bacterial Type Strains, Phase II (KMG-II): from individual species to whole genera.</title>
        <authorList>
            <person name="Goeker M."/>
        </authorList>
    </citation>
    <scope>NUCLEOTIDE SEQUENCE [LARGE SCALE GENOMIC DNA]</scope>
    <source>
        <strain evidence="3 4">DSM 18101</strain>
    </source>
</reference>
<dbReference type="SUPFAM" id="SSF51126">
    <property type="entry name" value="Pectin lyase-like"/>
    <property type="match status" value="1"/>
</dbReference>
<dbReference type="EMBL" id="SHKW01000001">
    <property type="protein sequence ID" value="RZU41363.1"/>
    <property type="molecule type" value="Genomic_DNA"/>
</dbReference>
<dbReference type="AlphaFoldDB" id="A0A4Q7YW97"/>
<dbReference type="PANTHER" id="PTHR31736">
    <property type="match status" value="1"/>
</dbReference>
<dbReference type="RefSeq" id="WP_165420075.1">
    <property type="nucleotide sequence ID" value="NZ_SHKW01000001.1"/>
</dbReference>
<dbReference type="Pfam" id="PF12708">
    <property type="entry name" value="Pect-lyase_RHGA_epim"/>
    <property type="match status" value="1"/>
</dbReference>
<name>A0A4Q7YW97_9BACT</name>
<dbReference type="InterPro" id="IPR006626">
    <property type="entry name" value="PbH1"/>
</dbReference>
<keyword evidence="4" id="KW-1185">Reference proteome</keyword>
<sequence length="477" mass="51742">MNSGTNRKDFCKQLALSSLAVIGHSMPKPPAAHGSDNQINWAGSVSLAEQSFVRSNSIPNQNLVISVKDYGAKGDGITDDTEHIQLAMQSNALIFFPSGNYLVSKTIYLQSLKNVHIWATGAILTNTTLTKHFFQIDQCEFVTITGGKYTRSGVPSASWPTDRHCFYFLNCMDVVVQNIFIDGSPGMGICIANGINVKIVDNIIKNTTRDGVYSHYSVNVLYSGNYLENITDDALSMHDYGFNAAKHRIQALGYSQAGNSIIANNRIKNTMRGIASIGLQSLIITGNVIEHVVNCGIEVFNTLESFEGPDAQVQDVVISDNLVSYACLKSHKILGKLQGDNNQGGAGKAAITVGSFGADYQYEVENKRLSNISLTGNMVNHSAADAYFLNNIDGLVFNNNTARNCNTSPFPPYTGYIVECWSCTDLCGFNNNVIDSNSPSNAIAGYRVRNTTGSIGGWMGSKYVVYPGSTTTPKVLY</sequence>
<dbReference type="InterPro" id="IPR024535">
    <property type="entry name" value="RHGA/B-epi-like_pectate_lyase"/>
</dbReference>
<evidence type="ECO:0000313" key="4">
    <source>
        <dbReference type="Proteomes" id="UP000292958"/>
    </source>
</evidence>
<protein>
    <submittedName>
        <fullName evidence="3">Pectate lyase-like protein</fullName>
    </submittedName>
</protein>
<dbReference type="SMART" id="SM00710">
    <property type="entry name" value="PbH1"/>
    <property type="match status" value="7"/>
</dbReference>
<evidence type="ECO:0000313" key="3">
    <source>
        <dbReference type="EMBL" id="RZU41363.1"/>
    </source>
</evidence>
<keyword evidence="1" id="KW-1015">Disulfide bond</keyword>
<keyword evidence="3" id="KW-0456">Lyase</keyword>
<dbReference type="Gene3D" id="2.160.20.10">
    <property type="entry name" value="Single-stranded right-handed beta-helix, Pectin lyase-like"/>
    <property type="match status" value="1"/>
</dbReference>